<comment type="caution">
    <text evidence="7">The sequence shown here is derived from an EMBL/GenBank/DDBJ whole genome shotgun (WGS) entry which is preliminary data.</text>
</comment>
<evidence type="ECO:0000256" key="2">
    <source>
        <dbReference type="ARBA" id="ARBA00022630"/>
    </source>
</evidence>
<reference evidence="7" key="2">
    <citation type="journal article" date="2023" name="IMA Fungus">
        <title>Comparative genomic study of the Penicillium genus elucidates a diverse pangenome and 15 lateral gene transfer events.</title>
        <authorList>
            <person name="Petersen C."/>
            <person name="Sorensen T."/>
            <person name="Nielsen M.R."/>
            <person name="Sondergaard T.E."/>
            <person name="Sorensen J.L."/>
            <person name="Fitzpatrick D.A."/>
            <person name="Frisvad J.C."/>
            <person name="Nielsen K.L."/>
        </authorList>
    </citation>
    <scope>NUCLEOTIDE SEQUENCE</scope>
    <source>
        <strain evidence="7">IBT 30069</strain>
    </source>
</reference>
<evidence type="ECO:0000259" key="5">
    <source>
        <dbReference type="Pfam" id="PF01494"/>
    </source>
</evidence>
<dbReference type="EMBL" id="JAPQKH010000005">
    <property type="protein sequence ID" value="KAJ5097435.1"/>
    <property type="molecule type" value="Genomic_DNA"/>
</dbReference>
<dbReference type="Pfam" id="PF01494">
    <property type="entry name" value="FAD_binding_3"/>
    <property type="match status" value="2"/>
</dbReference>
<evidence type="ECO:0000256" key="3">
    <source>
        <dbReference type="ARBA" id="ARBA00022827"/>
    </source>
</evidence>
<feature type="domain" description="FAD-binding" evidence="5">
    <location>
        <begin position="12"/>
        <end position="148"/>
    </location>
</feature>
<feature type="domain" description="Phenol hydroxylase-like C-terminal dimerisation" evidence="6">
    <location>
        <begin position="443"/>
        <end position="643"/>
    </location>
</feature>
<dbReference type="SUPFAM" id="SSF52833">
    <property type="entry name" value="Thioredoxin-like"/>
    <property type="match status" value="1"/>
</dbReference>
<sequence length="653" mass="73746">MSVDNHVIESHTDVLIVGAGPSGLTAAYWMARYGIRARVIEKKETKVFNGHADGIRMRTMELFDSMGIQHRVNHEAHSAVAPGFWIPGENGTLIRKGSMIPAQVFQSPFQHMLLDQGRIERIMIDSIREHSDIEVERGVITEALEYDESMDHDPNAYPISVKIRTSSPEKEITIPSNLRLDEWEDIVRQSQKRQAKCETIKAKYIIGCDGAHSWTRRQLYIPFEGENSEHVWGVIDVVPLSNFPDIRRLGTISNITGTILIVPRERNLVRFYVPVHVINDTTTNGRYDRSDITPEKIKARVQAILSPYTFDFKIIDWWTAYQIGQRIAPSFAKGNRAFLAGDAVHTHSPKVGLGMNISMQDGFNIGWKVALVVAGVADPAILSTYNTERYRLAELLLEYDKFWSVYFTDDAKPPEDGGADKNVEMLKIVERYQDFSDGVKAFYGESPLVSKAGIETGPPFATNLVPGERVLPSKLRQHADDSMVWSMRIMKSDGLFRLVVLAGDIRSQEQKKRVDTLGHYLAGLNKSKPSILTRYASIPGGAGSIVDTLTIHSAPWNEAEFFDFPESLRPFDPVMGWGYDKIWCDHACVWDRDVDGKAYERWGVDRVRGAMFILRPDQYIGWVGELEDVDEVTRYLDGFLTQKPVSILSNGHV</sequence>
<dbReference type="CDD" id="cd02979">
    <property type="entry name" value="PHOX_C"/>
    <property type="match status" value="1"/>
</dbReference>
<keyword evidence="3" id="KW-0274">FAD</keyword>
<dbReference type="Pfam" id="PF07976">
    <property type="entry name" value="Phe_hydrox_dim"/>
    <property type="match status" value="1"/>
</dbReference>
<dbReference type="Gene3D" id="3.40.30.20">
    <property type="match status" value="1"/>
</dbReference>
<evidence type="ECO:0000313" key="8">
    <source>
        <dbReference type="Proteomes" id="UP001149165"/>
    </source>
</evidence>
<evidence type="ECO:0000256" key="4">
    <source>
        <dbReference type="ARBA" id="ARBA00023002"/>
    </source>
</evidence>
<keyword evidence="2" id="KW-0285">Flavoprotein</keyword>
<dbReference type="InterPro" id="IPR036188">
    <property type="entry name" value="FAD/NAD-bd_sf"/>
</dbReference>
<comment type="similarity">
    <text evidence="1">Belongs to the PheA/TfdB FAD monooxygenase family.</text>
</comment>
<dbReference type="Gene3D" id="3.50.50.60">
    <property type="entry name" value="FAD/NAD(P)-binding domain"/>
    <property type="match status" value="1"/>
</dbReference>
<proteinExistence type="inferred from homology"/>
<dbReference type="InterPro" id="IPR050641">
    <property type="entry name" value="RIFMO-like"/>
</dbReference>
<evidence type="ECO:0000256" key="1">
    <source>
        <dbReference type="ARBA" id="ARBA00007801"/>
    </source>
</evidence>
<evidence type="ECO:0008006" key="9">
    <source>
        <dbReference type="Google" id="ProtNLM"/>
    </source>
</evidence>
<gene>
    <name evidence="7" type="ORF">N7456_008156</name>
</gene>
<dbReference type="SUPFAM" id="SSF54373">
    <property type="entry name" value="FAD-linked reductases, C-terminal domain"/>
    <property type="match status" value="1"/>
</dbReference>
<reference evidence="7" key="1">
    <citation type="submission" date="2022-11" db="EMBL/GenBank/DDBJ databases">
        <authorList>
            <person name="Petersen C."/>
        </authorList>
    </citation>
    <scope>NUCLEOTIDE SEQUENCE</scope>
    <source>
        <strain evidence="7">IBT 30069</strain>
    </source>
</reference>
<dbReference type="AlphaFoldDB" id="A0A9W9FC91"/>
<organism evidence="7 8">
    <name type="scientific">Penicillium angulare</name>
    <dbReference type="NCBI Taxonomy" id="116970"/>
    <lineage>
        <taxon>Eukaryota</taxon>
        <taxon>Fungi</taxon>
        <taxon>Dikarya</taxon>
        <taxon>Ascomycota</taxon>
        <taxon>Pezizomycotina</taxon>
        <taxon>Eurotiomycetes</taxon>
        <taxon>Eurotiomycetidae</taxon>
        <taxon>Eurotiales</taxon>
        <taxon>Aspergillaceae</taxon>
        <taxon>Penicillium</taxon>
    </lineage>
</organism>
<keyword evidence="4" id="KW-0560">Oxidoreductase</keyword>
<dbReference type="OrthoDB" id="1716816at2759"/>
<dbReference type="GO" id="GO:0071949">
    <property type="term" value="F:FAD binding"/>
    <property type="evidence" value="ECO:0007669"/>
    <property type="project" value="InterPro"/>
</dbReference>
<accession>A0A9W9FC91</accession>
<dbReference type="InterPro" id="IPR012941">
    <property type="entry name" value="Phe_hydrox_C_dim_dom"/>
</dbReference>
<evidence type="ECO:0000313" key="7">
    <source>
        <dbReference type="EMBL" id="KAJ5097435.1"/>
    </source>
</evidence>
<dbReference type="Gene3D" id="3.30.9.10">
    <property type="entry name" value="D-Amino Acid Oxidase, subunit A, domain 2"/>
    <property type="match status" value="1"/>
</dbReference>
<dbReference type="PRINTS" id="PR00420">
    <property type="entry name" value="RNGMNOXGNASE"/>
</dbReference>
<dbReference type="SUPFAM" id="SSF51905">
    <property type="entry name" value="FAD/NAD(P)-binding domain"/>
    <property type="match status" value="1"/>
</dbReference>
<evidence type="ECO:0000259" key="6">
    <source>
        <dbReference type="Pfam" id="PF07976"/>
    </source>
</evidence>
<dbReference type="Proteomes" id="UP001149165">
    <property type="component" value="Unassembled WGS sequence"/>
</dbReference>
<dbReference type="InterPro" id="IPR036249">
    <property type="entry name" value="Thioredoxin-like_sf"/>
</dbReference>
<feature type="domain" description="FAD-binding" evidence="5">
    <location>
        <begin position="191"/>
        <end position="397"/>
    </location>
</feature>
<dbReference type="InterPro" id="IPR038220">
    <property type="entry name" value="PHOX_C_sf"/>
</dbReference>
<protein>
    <recommendedName>
        <fullName evidence="9">Phenol 2-monooxygenase</fullName>
    </recommendedName>
</protein>
<keyword evidence="8" id="KW-1185">Reference proteome</keyword>
<dbReference type="GO" id="GO:0016709">
    <property type="term" value="F:oxidoreductase activity, acting on paired donors, with incorporation or reduction of molecular oxygen, NAD(P)H as one donor, and incorporation of one atom of oxygen"/>
    <property type="evidence" value="ECO:0007669"/>
    <property type="project" value="UniProtKB-ARBA"/>
</dbReference>
<name>A0A9W9FC91_9EURO</name>
<dbReference type="PANTHER" id="PTHR43004">
    <property type="entry name" value="TRK SYSTEM POTASSIUM UPTAKE PROTEIN"/>
    <property type="match status" value="1"/>
</dbReference>
<dbReference type="InterPro" id="IPR002938">
    <property type="entry name" value="FAD-bd"/>
</dbReference>
<dbReference type="PANTHER" id="PTHR43004:SF20">
    <property type="entry name" value="2-MONOOXYGENASE, PUTATIVE (AFU_ORTHOLOGUE AFUA_1G13660)-RELATED"/>
    <property type="match status" value="1"/>
</dbReference>